<evidence type="ECO:0000313" key="2">
    <source>
        <dbReference type="Proteomes" id="UP001223420"/>
    </source>
</evidence>
<dbReference type="Proteomes" id="UP001223420">
    <property type="component" value="Unassembled WGS sequence"/>
</dbReference>
<accession>A0AAJ1WYX3</accession>
<evidence type="ECO:0000313" key="1">
    <source>
        <dbReference type="EMBL" id="MDQ0544753.1"/>
    </source>
</evidence>
<gene>
    <name evidence="1" type="ORF">QO001_003689</name>
</gene>
<dbReference type="EMBL" id="JAUSWL010000006">
    <property type="protein sequence ID" value="MDQ0544753.1"/>
    <property type="molecule type" value="Genomic_DNA"/>
</dbReference>
<protein>
    <submittedName>
        <fullName evidence="1">Uncharacterized protein</fullName>
    </submittedName>
</protein>
<comment type="caution">
    <text evidence="1">The sequence shown here is derived from an EMBL/GenBank/DDBJ whole genome shotgun (WGS) entry which is preliminary data.</text>
</comment>
<dbReference type="AlphaFoldDB" id="A0AAJ1WYX3"/>
<proteinExistence type="predicted"/>
<reference evidence="1" key="1">
    <citation type="submission" date="2023-07" db="EMBL/GenBank/DDBJ databases">
        <title>Genomic Encyclopedia of Type Strains, Phase IV (KMG-IV): sequencing the most valuable type-strain genomes for metagenomic binning, comparative biology and taxonomic classification.</title>
        <authorList>
            <person name="Goeker M."/>
        </authorList>
    </citation>
    <scope>NUCLEOTIDE SEQUENCE</scope>
    <source>
        <strain evidence="1">DSM 19569</strain>
    </source>
</reference>
<sequence>MRPNTVSPIHALILRCRVSGLEGALQPAARSLEPSFEASAALRHLRMRMRAGGQPA</sequence>
<organism evidence="1 2">
    <name type="scientific">Methylobacterium brachiatum</name>
    <dbReference type="NCBI Taxonomy" id="269660"/>
    <lineage>
        <taxon>Bacteria</taxon>
        <taxon>Pseudomonadati</taxon>
        <taxon>Pseudomonadota</taxon>
        <taxon>Alphaproteobacteria</taxon>
        <taxon>Hyphomicrobiales</taxon>
        <taxon>Methylobacteriaceae</taxon>
        <taxon>Methylobacterium</taxon>
    </lineage>
</organism>
<name>A0AAJ1WYX3_9HYPH</name>